<evidence type="ECO:0000259" key="3">
    <source>
        <dbReference type="PROSITE" id="PS50977"/>
    </source>
</evidence>
<evidence type="ECO:0000313" key="5">
    <source>
        <dbReference type="Proteomes" id="UP000248857"/>
    </source>
</evidence>
<dbReference type="PRINTS" id="PR00455">
    <property type="entry name" value="HTHTETR"/>
</dbReference>
<feature type="DNA-binding region" description="H-T-H motif" evidence="2">
    <location>
        <begin position="40"/>
        <end position="59"/>
    </location>
</feature>
<dbReference type="InterPro" id="IPR001647">
    <property type="entry name" value="HTH_TetR"/>
</dbReference>
<dbReference type="SUPFAM" id="SSF46689">
    <property type="entry name" value="Homeodomain-like"/>
    <property type="match status" value="1"/>
</dbReference>
<dbReference type="PROSITE" id="PS50977">
    <property type="entry name" value="HTH_TETR_2"/>
    <property type="match status" value="1"/>
</dbReference>
<keyword evidence="1 2" id="KW-0238">DNA-binding</keyword>
<evidence type="ECO:0000256" key="2">
    <source>
        <dbReference type="PROSITE-ProRule" id="PRU00335"/>
    </source>
</evidence>
<keyword evidence="5" id="KW-1185">Reference proteome</keyword>
<dbReference type="InterPro" id="IPR023772">
    <property type="entry name" value="DNA-bd_HTH_TetR-type_CS"/>
</dbReference>
<dbReference type="InterPro" id="IPR050109">
    <property type="entry name" value="HTH-type_TetR-like_transc_reg"/>
</dbReference>
<dbReference type="SUPFAM" id="SSF48498">
    <property type="entry name" value="Tetracyclin repressor-like, C-terminal domain"/>
    <property type="match status" value="1"/>
</dbReference>
<protein>
    <submittedName>
        <fullName evidence="4">HTH-type transcriptional repressor KstR2</fullName>
    </submittedName>
</protein>
<accession>A0A2W1JDU7</accession>
<dbReference type="Proteomes" id="UP000248857">
    <property type="component" value="Unassembled WGS sequence"/>
</dbReference>
<organism evidence="4 5">
    <name type="scientific">Acaryochloris thomasi RCC1774</name>
    <dbReference type="NCBI Taxonomy" id="1764569"/>
    <lineage>
        <taxon>Bacteria</taxon>
        <taxon>Bacillati</taxon>
        <taxon>Cyanobacteriota</taxon>
        <taxon>Cyanophyceae</taxon>
        <taxon>Acaryochloridales</taxon>
        <taxon>Acaryochloridaceae</taxon>
        <taxon>Acaryochloris</taxon>
        <taxon>Acaryochloris thomasi</taxon>
    </lineage>
</organism>
<proteinExistence type="predicted"/>
<dbReference type="AlphaFoldDB" id="A0A2W1JDU7"/>
<dbReference type="GO" id="GO:0003700">
    <property type="term" value="F:DNA-binding transcription factor activity"/>
    <property type="evidence" value="ECO:0007669"/>
    <property type="project" value="TreeGrafter"/>
</dbReference>
<dbReference type="PANTHER" id="PTHR30055:SF146">
    <property type="entry name" value="HTH-TYPE TRANSCRIPTIONAL DUAL REGULATOR CECR"/>
    <property type="match status" value="1"/>
</dbReference>
<dbReference type="Pfam" id="PF00440">
    <property type="entry name" value="TetR_N"/>
    <property type="match status" value="1"/>
</dbReference>
<evidence type="ECO:0000313" key="4">
    <source>
        <dbReference type="EMBL" id="PZD71949.1"/>
    </source>
</evidence>
<sequence length="204" mass="23911">MLWLFTSLSMPKVVDHERYRKELLNGCAELFAQKGYGSITMRQIAEGLSVSTGTLYHYFESKETIFVQLVQELCEQDISSFLAQAPEAKTLEARLQAIMDFVFMHLQHYQQQLLLWVDFFQQTQKEGHEQVNFLRQVWNRSRDALTEYLQLSDAAMADFLMVFIDGLIVQYIYNRETQDANWLQHQSQLMIQMIVSYEQSSAQA</sequence>
<evidence type="ECO:0000256" key="1">
    <source>
        <dbReference type="ARBA" id="ARBA00023125"/>
    </source>
</evidence>
<dbReference type="PANTHER" id="PTHR30055">
    <property type="entry name" value="HTH-TYPE TRANSCRIPTIONAL REGULATOR RUTR"/>
    <property type="match status" value="1"/>
</dbReference>
<dbReference type="GO" id="GO:0000976">
    <property type="term" value="F:transcription cis-regulatory region binding"/>
    <property type="evidence" value="ECO:0007669"/>
    <property type="project" value="TreeGrafter"/>
</dbReference>
<dbReference type="InterPro" id="IPR009057">
    <property type="entry name" value="Homeodomain-like_sf"/>
</dbReference>
<dbReference type="InterPro" id="IPR036271">
    <property type="entry name" value="Tet_transcr_reg_TetR-rel_C_sf"/>
</dbReference>
<comment type="caution">
    <text evidence="4">The sequence shown here is derived from an EMBL/GenBank/DDBJ whole genome shotgun (WGS) entry which is preliminary data.</text>
</comment>
<dbReference type="EMBL" id="PQWO01000013">
    <property type="protein sequence ID" value="PZD71949.1"/>
    <property type="molecule type" value="Genomic_DNA"/>
</dbReference>
<feature type="domain" description="HTH tetR-type" evidence="3">
    <location>
        <begin position="17"/>
        <end position="77"/>
    </location>
</feature>
<dbReference type="Gene3D" id="1.10.357.10">
    <property type="entry name" value="Tetracycline Repressor, domain 2"/>
    <property type="match status" value="1"/>
</dbReference>
<name>A0A2W1JDU7_9CYAN</name>
<dbReference type="PROSITE" id="PS01081">
    <property type="entry name" value="HTH_TETR_1"/>
    <property type="match status" value="1"/>
</dbReference>
<reference evidence="4 5" key="1">
    <citation type="journal article" date="2018" name="Sci. Rep.">
        <title>A novel species of the marine cyanobacterium Acaryochloris with a unique pigment content and lifestyle.</title>
        <authorList>
            <person name="Partensky F."/>
            <person name="Six C."/>
            <person name="Ratin M."/>
            <person name="Garczarek L."/>
            <person name="Vaulot D."/>
            <person name="Probert I."/>
            <person name="Calteau A."/>
            <person name="Gourvil P."/>
            <person name="Marie D."/>
            <person name="Grebert T."/>
            <person name="Bouchier C."/>
            <person name="Le Panse S."/>
            <person name="Gachenot M."/>
            <person name="Rodriguez F."/>
            <person name="Garrido J.L."/>
        </authorList>
    </citation>
    <scope>NUCLEOTIDE SEQUENCE [LARGE SCALE GENOMIC DNA]</scope>
    <source>
        <strain evidence="4 5">RCC1774</strain>
    </source>
</reference>
<gene>
    <name evidence="4" type="primary">kstR2_2</name>
    <name evidence="4" type="ORF">C1752_04420</name>
</gene>